<evidence type="ECO:0000313" key="2">
    <source>
        <dbReference type="EMBL" id="KAK6303304.1"/>
    </source>
</evidence>
<proteinExistence type="predicted"/>
<keyword evidence="3" id="KW-1185">Reference proteome</keyword>
<evidence type="ECO:0000259" key="1">
    <source>
        <dbReference type="Pfam" id="PF25787"/>
    </source>
</evidence>
<dbReference type="AlphaFoldDB" id="A0AAN8QF33"/>
<name>A0AAN8QF33_9TELE</name>
<dbReference type="EMBL" id="JAGTTL010000024">
    <property type="protein sequence ID" value="KAK6303304.1"/>
    <property type="molecule type" value="Genomic_DNA"/>
</dbReference>
<comment type="caution">
    <text evidence="2">The sequence shown here is derived from an EMBL/GenBank/DDBJ whole genome shotgun (WGS) entry which is preliminary data.</text>
</comment>
<evidence type="ECO:0000313" key="3">
    <source>
        <dbReference type="Proteomes" id="UP001356427"/>
    </source>
</evidence>
<feature type="domain" description="Sleeping Beauty transposase HTH" evidence="1">
    <location>
        <begin position="1"/>
        <end position="33"/>
    </location>
</feature>
<organism evidence="2 3">
    <name type="scientific">Coregonus suidteri</name>
    <dbReference type="NCBI Taxonomy" id="861788"/>
    <lineage>
        <taxon>Eukaryota</taxon>
        <taxon>Metazoa</taxon>
        <taxon>Chordata</taxon>
        <taxon>Craniata</taxon>
        <taxon>Vertebrata</taxon>
        <taxon>Euteleostomi</taxon>
        <taxon>Actinopterygii</taxon>
        <taxon>Neopterygii</taxon>
        <taxon>Teleostei</taxon>
        <taxon>Protacanthopterygii</taxon>
        <taxon>Salmoniformes</taxon>
        <taxon>Salmonidae</taxon>
        <taxon>Coregoninae</taxon>
        <taxon>Coregonus</taxon>
    </lineage>
</organism>
<dbReference type="Proteomes" id="UP001356427">
    <property type="component" value="Unassembled WGS sequence"/>
</dbReference>
<protein>
    <recommendedName>
        <fullName evidence="1">Sleeping Beauty transposase HTH domain-containing protein</fullName>
    </recommendedName>
</protein>
<dbReference type="InterPro" id="IPR036388">
    <property type="entry name" value="WH-like_DNA-bd_sf"/>
</dbReference>
<dbReference type="Gene3D" id="1.10.10.10">
    <property type="entry name" value="Winged helix-like DNA-binding domain superfamily/Winged helix DNA-binding domain"/>
    <property type="match status" value="1"/>
</dbReference>
<sequence>MAKTKELSKDVRDKIIDLHKAGMGYKTIAKQLGELQRRENIAVVSKTQTQMAIIFSTLNGPACQKRNPLQVSNMEVSARLRYSEKGGVDASGGTLVSVTQTSIF</sequence>
<gene>
    <name evidence="2" type="ORF">J4Q44_G00257580</name>
</gene>
<dbReference type="InterPro" id="IPR057667">
    <property type="entry name" value="HTH_SB"/>
</dbReference>
<dbReference type="Pfam" id="PF25787">
    <property type="entry name" value="HTH_SB"/>
    <property type="match status" value="1"/>
</dbReference>
<reference evidence="2 3" key="1">
    <citation type="submission" date="2021-04" db="EMBL/GenBank/DDBJ databases">
        <authorList>
            <person name="De Guttry C."/>
            <person name="Zahm M."/>
            <person name="Klopp C."/>
            <person name="Cabau C."/>
            <person name="Louis A."/>
            <person name="Berthelot C."/>
            <person name="Parey E."/>
            <person name="Roest Crollius H."/>
            <person name="Montfort J."/>
            <person name="Robinson-Rechavi M."/>
            <person name="Bucao C."/>
            <person name="Bouchez O."/>
            <person name="Gislard M."/>
            <person name="Lluch J."/>
            <person name="Milhes M."/>
            <person name="Lampietro C."/>
            <person name="Lopez Roques C."/>
            <person name="Donnadieu C."/>
            <person name="Braasch I."/>
            <person name="Desvignes T."/>
            <person name="Postlethwait J."/>
            <person name="Bobe J."/>
            <person name="Wedekind C."/>
            <person name="Guiguen Y."/>
        </authorList>
    </citation>
    <scope>NUCLEOTIDE SEQUENCE [LARGE SCALE GENOMIC DNA]</scope>
    <source>
        <strain evidence="2">Cs_M1</strain>
        <tissue evidence="2">Blood</tissue>
    </source>
</reference>
<accession>A0AAN8QF33</accession>